<proteinExistence type="predicted"/>
<accession>N9NMU3</accession>
<gene>
    <name evidence="1" type="ORF">F892_01555</name>
</gene>
<dbReference type="HOGENOM" id="CLU_2730789_0_0_6"/>
<dbReference type="AlphaFoldDB" id="N9NMU3"/>
<dbReference type="EMBL" id="APRW01000009">
    <property type="protein sequence ID" value="ENX22313.1"/>
    <property type="molecule type" value="Genomic_DNA"/>
</dbReference>
<keyword evidence="2" id="KW-1185">Reference proteome</keyword>
<evidence type="ECO:0000313" key="1">
    <source>
        <dbReference type="EMBL" id="ENX22313.1"/>
    </source>
</evidence>
<reference evidence="1 2" key="1">
    <citation type="submission" date="2013-02" db="EMBL/GenBank/DDBJ databases">
        <title>The Genome Sequence of Acinetobacter sp. NIPH 2168.</title>
        <authorList>
            <consortium name="The Broad Institute Genome Sequencing Platform"/>
            <consortium name="The Broad Institute Genome Sequencing Center for Infectious Disease"/>
            <person name="Cerqueira G."/>
            <person name="Feldgarden M."/>
            <person name="Courvalin P."/>
            <person name="Perichon B."/>
            <person name="Grillot-Courvalin C."/>
            <person name="Clermont D."/>
            <person name="Rocha E."/>
            <person name="Yoon E.-J."/>
            <person name="Nemec A."/>
            <person name="Walker B."/>
            <person name="Young S.K."/>
            <person name="Zeng Q."/>
            <person name="Gargeya S."/>
            <person name="Fitzgerald M."/>
            <person name="Haas B."/>
            <person name="Abouelleil A."/>
            <person name="Alvarado L."/>
            <person name="Arachchi H.M."/>
            <person name="Berlin A.M."/>
            <person name="Chapman S.B."/>
            <person name="Dewar J."/>
            <person name="Goldberg J."/>
            <person name="Griggs A."/>
            <person name="Gujja S."/>
            <person name="Hansen M."/>
            <person name="Howarth C."/>
            <person name="Imamovic A."/>
            <person name="Larimer J."/>
            <person name="McCowan C."/>
            <person name="Murphy C."/>
            <person name="Neiman D."/>
            <person name="Pearson M."/>
            <person name="Priest M."/>
            <person name="Roberts A."/>
            <person name="Saif S."/>
            <person name="Shea T."/>
            <person name="Sisk P."/>
            <person name="Sykes S."/>
            <person name="Wortman J."/>
            <person name="Nusbaum C."/>
            <person name="Birren B."/>
        </authorList>
    </citation>
    <scope>NUCLEOTIDE SEQUENCE [LARGE SCALE GENOMIC DNA]</scope>
    <source>
        <strain evidence="1 2">NIPH 2168</strain>
    </source>
</reference>
<comment type="caution">
    <text evidence="1">The sequence shown here is derived from an EMBL/GenBank/DDBJ whole genome shotgun (WGS) entry which is preliminary data.</text>
</comment>
<dbReference type="RefSeq" id="WP_005257288.1">
    <property type="nucleotide sequence ID" value="NZ_BMDR01000001.1"/>
</dbReference>
<dbReference type="Proteomes" id="UP000013173">
    <property type="component" value="Unassembled WGS sequence"/>
</dbReference>
<organism evidence="1 2">
    <name type="scientific">Acinetobacter vivianii</name>
    <dbReference type="NCBI Taxonomy" id="1776742"/>
    <lineage>
        <taxon>Bacteria</taxon>
        <taxon>Pseudomonadati</taxon>
        <taxon>Pseudomonadota</taxon>
        <taxon>Gammaproteobacteria</taxon>
        <taxon>Moraxellales</taxon>
        <taxon>Moraxellaceae</taxon>
        <taxon>Acinetobacter</taxon>
    </lineage>
</organism>
<dbReference type="OrthoDB" id="6712023at2"/>
<sequence length="71" mass="8445">MNKMLRLEENITELGVGEFLFIGYGYEIEEMQNILLFLKDLETKQILQIVYQHTERETGKHLTDIIKIQKC</sequence>
<protein>
    <submittedName>
        <fullName evidence="1">Uncharacterized protein</fullName>
    </submittedName>
</protein>
<dbReference type="GeneID" id="303681966"/>
<evidence type="ECO:0000313" key="2">
    <source>
        <dbReference type="Proteomes" id="UP000013173"/>
    </source>
</evidence>
<name>N9NMU3_9GAMM</name>